<dbReference type="InterPro" id="IPR036249">
    <property type="entry name" value="Thioredoxin-like_sf"/>
</dbReference>
<dbReference type="PIRSF" id="PIRSF006386">
    <property type="entry name" value="HCCAis_GSTk"/>
    <property type="match status" value="1"/>
</dbReference>
<dbReference type="GO" id="GO:0006749">
    <property type="term" value="P:glutathione metabolic process"/>
    <property type="evidence" value="ECO:0007669"/>
    <property type="project" value="TreeGrafter"/>
</dbReference>
<reference evidence="6 7" key="1">
    <citation type="submission" date="2018-04" db="EMBL/GenBank/DDBJ databases">
        <title>The genome of golden apple snail Pomacea canaliculata provides insight into stress tolerance and invasive adaptation.</title>
        <authorList>
            <person name="Liu C."/>
            <person name="Liu B."/>
            <person name="Ren Y."/>
            <person name="Zhang Y."/>
            <person name="Wang H."/>
            <person name="Li S."/>
            <person name="Jiang F."/>
            <person name="Yin L."/>
            <person name="Zhang G."/>
            <person name="Qian W."/>
            <person name="Fan W."/>
        </authorList>
    </citation>
    <scope>NUCLEOTIDE SEQUENCE [LARGE SCALE GENOMIC DNA]</scope>
    <source>
        <strain evidence="6">SZHN2017</strain>
        <tissue evidence="6">Muscle</tissue>
    </source>
</reference>
<evidence type="ECO:0000256" key="2">
    <source>
        <dbReference type="ARBA" id="ARBA00022679"/>
    </source>
</evidence>
<dbReference type="GO" id="GO:0005777">
    <property type="term" value="C:peroxisome"/>
    <property type="evidence" value="ECO:0007669"/>
    <property type="project" value="TreeGrafter"/>
</dbReference>
<comment type="catalytic activity">
    <reaction evidence="3 4">
        <text>RX + glutathione = an S-substituted glutathione + a halide anion + H(+)</text>
        <dbReference type="Rhea" id="RHEA:16437"/>
        <dbReference type="ChEBI" id="CHEBI:15378"/>
        <dbReference type="ChEBI" id="CHEBI:16042"/>
        <dbReference type="ChEBI" id="CHEBI:17792"/>
        <dbReference type="ChEBI" id="CHEBI:57925"/>
        <dbReference type="ChEBI" id="CHEBI:90779"/>
        <dbReference type="EC" id="2.5.1.18"/>
    </reaction>
</comment>
<evidence type="ECO:0000256" key="3">
    <source>
        <dbReference type="ARBA" id="ARBA00047960"/>
    </source>
</evidence>
<dbReference type="Proteomes" id="UP000245119">
    <property type="component" value="Linkage Group LG2"/>
</dbReference>
<dbReference type="InterPro" id="IPR001853">
    <property type="entry name" value="DSBA-like_thioredoxin_dom"/>
</dbReference>
<gene>
    <name evidence="6" type="ORF">C0Q70_03895</name>
</gene>
<dbReference type="EMBL" id="PZQS01000002">
    <property type="protein sequence ID" value="PVD36904.1"/>
    <property type="molecule type" value="Genomic_DNA"/>
</dbReference>
<proteinExistence type="inferred from homology"/>
<dbReference type="Gene3D" id="3.40.30.10">
    <property type="entry name" value="Glutaredoxin"/>
    <property type="match status" value="1"/>
</dbReference>
<dbReference type="OrthoDB" id="4664297at2759"/>
<dbReference type="FunFam" id="3.40.30.10:FF:000096">
    <property type="entry name" value="Glutathione S-transferase kappa"/>
    <property type="match status" value="1"/>
</dbReference>
<dbReference type="PANTHER" id="PTHR42943">
    <property type="entry name" value="GLUTATHIONE S-TRANSFERASE KAPPA"/>
    <property type="match status" value="1"/>
</dbReference>
<dbReference type="InterPro" id="IPR014440">
    <property type="entry name" value="HCCAis_GSTk"/>
</dbReference>
<dbReference type="InterPro" id="IPR051924">
    <property type="entry name" value="GST_Kappa/NadH"/>
</dbReference>
<evidence type="ECO:0000256" key="1">
    <source>
        <dbReference type="ARBA" id="ARBA00006494"/>
    </source>
</evidence>
<evidence type="ECO:0000259" key="5">
    <source>
        <dbReference type="Pfam" id="PF01323"/>
    </source>
</evidence>
<dbReference type="EC" id="2.5.1.18" evidence="4"/>
<dbReference type="PANTHER" id="PTHR42943:SF2">
    <property type="entry name" value="GLUTATHIONE S-TRANSFERASE KAPPA 1"/>
    <property type="match status" value="1"/>
</dbReference>
<evidence type="ECO:0000256" key="4">
    <source>
        <dbReference type="PIRNR" id="PIRNR006386"/>
    </source>
</evidence>
<evidence type="ECO:0000313" key="6">
    <source>
        <dbReference type="EMBL" id="PVD36904.1"/>
    </source>
</evidence>
<protein>
    <recommendedName>
        <fullName evidence="4">Glutathione S-transferase kappa</fullName>
        <ecNumber evidence="4">2.5.1.18</ecNumber>
    </recommendedName>
</protein>
<comment type="caution">
    <text evidence="6">The sequence shown here is derived from an EMBL/GenBank/DDBJ whole genome shotgun (WGS) entry which is preliminary data.</text>
</comment>
<keyword evidence="2 4" id="KW-0808">Transferase</keyword>
<accession>A0A2T7PU04</accession>
<sequence>MDLKLKPVFLGGIMQATGNQPPATNATKASYLVTDMKHLSQYFNLSYNQPKDFWNVIVTKGTLKTQRFITAVDMTRPEFTEQLSRELWNRIYVEDLDATEPESLRQAALKAGMNENLISDALNRMTQKDVKDRLIAYTKEALDLGAFGAPYIVAHVNGKKEIFFGSDRFPVMALIIGEKWQGPDPGVKSHL</sequence>
<organism evidence="6 7">
    <name type="scientific">Pomacea canaliculata</name>
    <name type="common">Golden apple snail</name>
    <dbReference type="NCBI Taxonomy" id="400727"/>
    <lineage>
        <taxon>Eukaryota</taxon>
        <taxon>Metazoa</taxon>
        <taxon>Spiralia</taxon>
        <taxon>Lophotrochozoa</taxon>
        <taxon>Mollusca</taxon>
        <taxon>Gastropoda</taxon>
        <taxon>Caenogastropoda</taxon>
        <taxon>Architaenioglossa</taxon>
        <taxon>Ampullarioidea</taxon>
        <taxon>Ampullariidae</taxon>
        <taxon>Pomacea</taxon>
    </lineage>
</organism>
<dbReference type="SUPFAM" id="SSF52833">
    <property type="entry name" value="Thioredoxin-like"/>
    <property type="match status" value="1"/>
</dbReference>
<evidence type="ECO:0000313" key="7">
    <source>
        <dbReference type="Proteomes" id="UP000245119"/>
    </source>
</evidence>
<name>A0A2T7PU04_POMCA</name>
<dbReference type="GO" id="GO:0005739">
    <property type="term" value="C:mitochondrion"/>
    <property type="evidence" value="ECO:0007669"/>
    <property type="project" value="TreeGrafter"/>
</dbReference>
<feature type="domain" description="DSBA-like thioredoxin" evidence="5">
    <location>
        <begin position="3"/>
        <end position="173"/>
    </location>
</feature>
<keyword evidence="7" id="KW-1185">Reference proteome</keyword>
<dbReference type="AlphaFoldDB" id="A0A2T7PU04"/>
<comment type="similarity">
    <text evidence="1 4">Belongs to the GST superfamily. Kappa family.</text>
</comment>
<dbReference type="GO" id="GO:0004364">
    <property type="term" value="F:glutathione transferase activity"/>
    <property type="evidence" value="ECO:0007669"/>
    <property type="project" value="UniProtKB-UniRule"/>
</dbReference>
<dbReference type="GO" id="GO:0004602">
    <property type="term" value="F:glutathione peroxidase activity"/>
    <property type="evidence" value="ECO:0007669"/>
    <property type="project" value="TreeGrafter"/>
</dbReference>
<dbReference type="Pfam" id="PF01323">
    <property type="entry name" value="DSBA"/>
    <property type="match status" value="1"/>
</dbReference>
<dbReference type="STRING" id="400727.A0A2T7PU04"/>